<proteinExistence type="predicted"/>
<evidence type="ECO:0000313" key="4">
    <source>
        <dbReference type="Proteomes" id="UP000187609"/>
    </source>
</evidence>
<evidence type="ECO:0000313" key="3">
    <source>
        <dbReference type="EMBL" id="OIT04509.1"/>
    </source>
</evidence>
<evidence type="ECO:0000256" key="1">
    <source>
        <dbReference type="SAM" id="MobiDB-lite"/>
    </source>
</evidence>
<dbReference type="PROSITE" id="PS50174">
    <property type="entry name" value="G_PATCH"/>
    <property type="match status" value="1"/>
</dbReference>
<dbReference type="InterPro" id="IPR000467">
    <property type="entry name" value="G_patch_dom"/>
</dbReference>
<dbReference type="Gramene" id="OIT04509">
    <property type="protein sequence ID" value="OIT04509"/>
    <property type="gene ID" value="A4A49_24094"/>
</dbReference>
<gene>
    <name evidence="3" type="ORF">A4A49_24094</name>
</gene>
<dbReference type="EMBL" id="MJEQ01037185">
    <property type="protein sequence ID" value="OIT04509.1"/>
    <property type="molecule type" value="Genomic_DNA"/>
</dbReference>
<protein>
    <recommendedName>
        <fullName evidence="2">G-patch domain-containing protein</fullName>
    </recommendedName>
</protein>
<reference evidence="3" key="1">
    <citation type="submission" date="2016-11" db="EMBL/GenBank/DDBJ databases">
        <title>The genome of Nicotiana attenuata.</title>
        <authorList>
            <person name="Xu S."/>
            <person name="Brockmoeller T."/>
            <person name="Gaquerel E."/>
            <person name="Navarro A."/>
            <person name="Kuhl H."/>
            <person name="Gase K."/>
            <person name="Ling Z."/>
            <person name="Zhou W."/>
            <person name="Kreitzer C."/>
            <person name="Stanke M."/>
            <person name="Tang H."/>
            <person name="Lyons E."/>
            <person name="Pandey P."/>
            <person name="Pandey S.P."/>
            <person name="Timmermann B."/>
            <person name="Baldwin I.T."/>
        </authorList>
    </citation>
    <scope>NUCLEOTIDE SEQUENCE [LARGE SCALE GENOMIC DNA]</scope>
    <source>
        <strain evidence="3">UT</strain>
    </source>
</reference>
<feature type="region of interest" description="Disordered" evidence="1">
    <location>
        <begin position="13"/>
        <end position="76"/>
    </location>
</feature>
<dbReference type="OMA" id="GFRITIF"/>
<organism evidence="3 4">
    <name type="scientific">Nicotiana attenuata</name>
    <name type="common">Coyote tobacco</name>
    <dbReference type="NCBI Taxonomy" id="49451"/>
    <lineage>
        <taxon>Eukaryota</taxon>
        <taxon>Viridiplantae</taxon>
        <taxon>Streptophyta</taxon>
        <taxon>Embryophyta</taxon>
        <taxon>Tracheophyta</taxon>
        <taxon>Spermatophyta</taxon>
        <taxon>Magnoliopsida</taxon>
        <taxon>eudicotyledons</taxon>
        <taxon>Gunneridae</taxon>
        <taxon>Pentapetalae</taxon>
        <taxon>asterids</taxon>
        <taxon>lamiids</taxon>
        <taxon>Solanales</taxon>
        <taxon>Solanaceae</taxon>
        <taxon>Nicotianoideae</taxon>
        <taxon>Nicotianeae</taxon>
        <taxon>Nicotiana</taxon>
    </lineage>
</organism>
<dbReference type="Pfam" id="PF01585">
    <property type="entry name" value="G-patch"/>
    <property type="match status" value="1"/>
</dbReference>
<comment type="caution">
    <text evidence="3">The sequence shown here is derived from an EMBL/GenBank/DDBJ whole genome shotgun (WGS) entry which is preliminary data.</text>
</comment>
<dbReference type="AlphaFoldDB" id="A0A1J6IHH0"/>
<feature type="region of interest" description="Disordered" evidence="1">
    <location>
        <begin position="96"/>
        <end position="125"/>
    </location>
</feature>
<feature type="domain" description="G-patch" evidence="2">
    <location>
        <begin position="1"/>
        <end position="44"/>
    </location>
</feature>
<sequence length="125" mass="13782">MAMREMMKYGYSPQTGLGSKSDGIIEPIEHNGQKGRAGIGYQPLEGKSRTVSSRKKVFVPKHVSSPGQSSTSKDDIIDGMGKLFVNMIEECCEGTDIKTPTIRDAEAGEEQNWTDSPSLVRRESW</sequence>
<keyword evidence="4" id="KW-1185">Reference proteome</keyword>
<dbReference type="SMART" id="SM00443">
    <property type="entry name" value="G_patch"/>
    <property type="match status" value="1"/>
</dbReference>
<dbReference type="GO" id="GO:0003676">
    <property type="term" value="F:nucleic acid binding"/>
    <property type="evidence" value="ECO:0007669"/>
    <property type="project" value="InterPro"/>
</dbReference>
<dbReference type="Proteomes" id="UP000187609">
    <property type="component" value="Unassembled WGS sequence"/>
</dbReference>
<name>A0A1J6IHH0_NICAT</name>
<accession>A0A1J6IHH0</accession>
<evidence type="ECO:0000259" key="2">
    <source>
        <dbReference type="PROSITE" id="PS50174"/>
    </source>
</evidence>